<name>A0A5D2QV69_GOSTO</name>
<sequence length="46" mass="5524">MAADYTQIHPMLWIIVNIQLIKRVRWHPLSQPCHQLAHSLHLMVWP</sequence>
<dbReference type="EMBL" id="CM017613">
    <property type="protein sequence ID" value="TYI32336.1"/>
    <property type="molecule type" value="Genomic_DNA"/>
</dbReference>
<dbReference type="AlphaFoldDB" id="A0A5D2QV69"/>
<gene>
    <name evidence="1" type="ORF">ES332_A04G052900v1</name>
</gene>
<organism evidence="1 2">
    <name type="scientific">Gossypium tomentosum</name>
    <name type="common">Hawaiian cotton</name>
    <name type="synonym">Gossypium sandvicense</name>
    <dbReference type="NCBI Taxonomy" id="34277"/>
    <lineage>
        <taxon>Eukaryota</taxon>
        <taxon>Viridiplantae</taxon>
        <taxon>Streptophyta</taxon>
        <taxon>Embryophyta</taxon>
        <taxon>Tracheophyta</taxon>
        <taxon>Spermatophyta</taxon>
        <taxon>Magnoliopsida</taxon>
        <taxon>eudicotyledons</taxon>
        <taxon>Gunneridae</taxon>
        <taxon>Pentapetalae</taxon>
        <taxon>rosids</taxon>
        <taxon>malvids</taxon>
        <taxon>Malvales</taxon>
        <taxon>Malvaceae</taxon>
        <taxon>Malvoideae</taxon>
        <taxon>Gossypium</taxon>
    </lineage>
</organism>
<reference evidence="1 2" key="1">
    <citation type="submission" date="2019-07" db="EMBL/GenBank/DDBJ databases">
        <title>WGS assembly of Gossypium tomentosum.</title>
        <authorList>
            <person name="Chen Z.J."/>
            <person name="Sreedasyam A."/>
            <person name="Ando A."/>
            <person name="Song Q."/>
            <person name="De L."/>
            <person name="Hulse-Kemp A."/>
            <person name="Ding M."/>
            <person name="Ye W."/>
            <person name="Kirkbride R."/>
            <person name="Jenkins J."/>
            <person name="Plott C."/>
            <person name="Lovell J."/>
            <person name="Lin Y.-M."/>
            <person name="Vaughn R."/>
            <person name="Liu B."/>
            <person name="Li W."/>
            <person name="Simpson S."/>
            <person name="Scheffler B."/>
            <person name="Saski C."/>
            <person name="Grover C."/>
            <person name="Hu G."/>
            <person name="Conover J."/>
            <person name="Carlson J."/>
            <person name="Shu S."/>
            <person name="Boston L."/>
            <person name="Williams M."/>
            <person name="Peterson D."/>
            <person name="Mcgee K."/>
            <person name="Jones D."/>
            <person name="Wendel J."/>
            <person name="Stelly D."/>
            <person name="Grimwood J."/>
            <person name="Schmutz J."/>
        </authorList>
    </citation>
    <scope>NUCLEOTIDE SEQUENCE [LARGE SCALE GENOMIC DNA]</scope>
    <source>
        <strain evidence="1">7179.01</strain>
    </source>
</reference>
<keyword evidence="2" id="KW-1185">Reference proteome</keyword>
<protein>
    <submittedName>
        <fullName evidence="1">Uncharacterized protein</fullName>
    </submittedName>
</protein>
<evidence type="ECO:0000313" key="2">
    <source>
        <dbReference type="Proteomes" id="UP000322667"/>
    </source>
</evidence>
<accession>A0A5D2QV69</accession>
<dbReference type="Proteomes" id="UP000322667">
    <property type="component" value="Chromosome A04"/>
</dbReference>
<evidence type="ECO:0000313" key="1">
    <source>
        <dbReference type="EMBL" id="TYI32336.1"/>
    </source>
</evidence>
<proteinExistence type="predicted"/>